<accession>A0A6N9YRU7</accession>
<evidence type="ECO:0000313" key="2">
    <source>
        <dbReference type="Proteomes" id="UP000469185"/>
    </source>
</evidence>
<comment type="caution">
    <text evidence="1">The sequence shown here is derived from an EMBL/GenBank/DDBJ whole genome shotgun (WGS) entry which is preliminary data.</text>
</comment>
<dbReference type="Proteomes" id="UP000469185">
    <property type="component" value="Unassembled WGS sequence"/>
</dbReference>
<name>A0A6N9YRU7_9ACTN</name>
<gene>
    <name evidence="1" type="ORF">G1H11_20415</name>
</gene>
<protein>
    <submittedName>
        <fullName evidence="1">Uncharacterized protein</fullName>
    </submittedName>
</protein>
<dbReference type="AlphaFoldDB" id="A0A6N9YRU7"/>
<reference evidence="1 2" key="1">
    <citation type="submission" date="2020-02" db="EMBL/GenBank/DDBJ databases">
        <authorList>
            <person name="Li X.-J."/>
            <person name="Feng X.-M."/>
        </authorList>
    </citation>
    <scope>NUCLEOTIDE SEQUENCE [LARGE SCALE GENOMIC DNA]</scope>
    <source>
        <strain evidence="1 2">CGMCC 4.7225</strain>
    </source>
</reference>
<sequence length="107" mass="12024">MPVLPPGLFRRWVHMQEEDTEDIRVYRPAEYPLPPARSRDGIEFRPDGTFVRWALGPVDAPVASDEQTWSGDSEDTLRLLGPDGGTDAVLRIADLTDDVLRLRPIQG</sequence>
<keyword evidence="2" id="KW-1185">Reference proteome</keyword>
<dbReference type="RefSeq" id="WP_163820458.1">
    <property type="nucleotide sequence ID" value="NZ_JAAGOB010000013.1"/>
</dbReference>
<evidence type="ECO:0000313" key="1">
    <source>
        <dbReference type="EMBL" id="NED97667.1"/>
    </source>
</evidence>
<proteinExistence type="predicted"/>
<dbReference type="EMBL" id="JAAGOB010000013">
    <property type="protein sequence ID" value="NED97667.1"/>
    <property type="molecule type" value="Genomic_DNA"/>
</dbReference>
<organism evidence="1 2">
    <name type="scientific">Phytoactinopolyspora alkaliphila</name>
    <dbReference type="NCBI Taxonomy" id="1783498"/>
    <lineage>
        <taxon>Bacteria</taxon>
        <taxon>Bacillati</taxon>
        <taxon>Actinomycetota</taxon>
        <taxon>Actinomycetes</taxon>
        <taxon>Jiangellales</taxon>
        <taxon>Jiangellaceae</taxon>
        <taxon>Phytoactinopolyspora</taxon>
    </lineage>
</organism>